<evidence type="ECO:0008006" key="3">
    <source>
        <dbReference type="Google" id="ProtNLM"/>
    </source>
</evidence>
<evidence type="ECO:0000313" key="2">
    <source>
        <dbReference type="Proteomes" id="UP000240996"/>
    </source>
</evidence>
<dbReference type="EMBL" id="PZZN01000003">
    <property type="protein sequence ID" value="PTM44840.1"/>
    <property type="molecule type" value="Genomic_DNA"/>
</dbReference>
<gene>
    <name evidence="1" type="ORF">C8J24_3052</name>
</gene>
<name>A0A2T4YN64_9SPHN</name>
<reference evidence="1 2" key="1">
    <citation type="submission" date="2018-04" db="EMBL/GenBank/DDBJ databases">
        <title>Genomic Encyclopedia of Type Strains, Phase III (KMG-III): the genomes of soil and plant-associated and newly described type strains.</title>
        <authorList>
            <person name="Whitman W."/>
        </authorList>
    </citation>
    <scope>NUCLEOTIDE SEQUENCE [LARGE SCALE GENOMIC DNA]</scope>
    <source>
        <strain evidence="1 2">NW12</strain>
    </source>
</reference>
<organism evidence="1 2">
    <name type="scientific">Sphingomonas aerolata</name>
    <dbReference type="NCBI Taxonomy" id="185951"/>
    <lineage>
        <taxon>Bacteria</taxon>
        <taxon>Pseudomonadati</taxon>
        <taxon>Pseudomonadota</taxon>
        <taxon>Alphaproteobacteria</taxon>
        <taxon>Sphingomonadales</taxon>
        <taxon>Sphingomonadaceae</taxon>
        <taxon>Sphingomonas</taxon>
    </lineage>
</organism>
<dbReference type="AlphaFoldDB" id="A0A2T4YN64"/>
<dbReference type="Proteomes" id="UP000240996">
    <property type="component" value="Unassembled WGS sequence"/>
</dbReference>
<keyword evidence="2" id="KW-1185">Reference proteome</keyword>
<evidence type="ECO:0000313" key="1">
    <source>
        <dbReference type="EMBL" id="PTM44840.1"/>
    </source>
</evidence>
<comment type="caution">
    <text evidence="1">The sequence shown here is derived from an EMBL/GenBank/DDBJ whole genome shotgun (WGS) entry which is preliminary data.</text>
</comment>
<protein>
    <recommendedName>
        <fullName evidence="3">NACHT domain-containing protein</fullName>
    </recommendedName>
</protein>
<proteinExistence type="predicted"/>
<sequence length="640" mass="72036">MISLLLGIKVGGAALSATGAGYGLAAKRRSFNTKKRLDKLLEEAAAGKFVSQFTRAELANTINGYIQPSCSPTDPTNSDDEAYLSDIREPVFNYMDRAVLDSSSRNYIILLADSGMGKTSFCISYRSHLLKAHPSQDVALISLTHPECDRHISRIKSKSTCILLLDALDEDAIAIQNGRGRLDSILELAVDFQSVVITCRSQFFADDHSIPVETPIRRISPRGIGQNQNANLKRFYLSPFDNKQVKRYINRHFPAWAVHRFGQRSRAFKLIADIPELASRPMLLERLPEIARGKDDLRELYQLYEFMVSGWAHRERNWIPEEKLLAVSREIAVQSFARSGHRAQRITKGELQSIANQLINNDPDWNHLQTRSLLNRDSNGLFKFAHLSILEFLVVQSAVEGDERALSHPWTGFMKQLFISWGYYRHGEEDLAKARSLLTSSKARTSILPLSDYWAMPPRQGLPNFKLSATRRLNESGSSRLAIPQWRTSNISLDKSGDSITVNDHEFFLKWHTQSVVQAGSGGMMMTLTSAQQINARSDAYRFPSYDEFISLVEGLNAIGKSDLLNDGVFFPISDTPGEKRHLLVSLGKARETGGITKIVDKERLVSATRRTITCYETGQAQSHKYGSQTSVQVWWIDKH</sequence>
<accession>A0A2T4YN64</accession>